<feature type="region of interest" description="Disordered" evidence="1">
    <location>
        <begin position="29"/>
        <end position="99"/>
    </location>
</feature>
<dbReference type="AlphaFoldDB" id="A0AAD7DGE5"/>
<gene>
    <name evidence="2" type="ORF">B0H17DRAFT_1134017</name>
</gene>
<proteinExistence type="predicted"/>
<sequence length="159" mass="17165">MASSSSTSSSENSGPLLYPISHSVPLVDKASAHPSSQAKLSLIIRPIPTGPRAGLHPRSAPSKRRRVEEGKDTGENSPIPASNAPYARPSRPMPYVTHGSSSIRPAIALSEGQLCRRLAAVQAEIRRFSAAQKELLWQLQTIRQPRPVNPAPIPQVRLD</sequence>
<feature type="compositionally biased region" description="Low complexity" evidence="1">
    <location>
        <begin position="1"/>
        <end position="13"/>
    </location>
</feature>
<feature type="region of interest" description="Disordered" evidence="1">
    <location>
        <begin position="1"/>
        <end position="20"/>
    </location>
</feature>
<accession>A0AAD7DGE5</accession>
<dbReference type="EMBL" id="JARKIE010000061">
    <property type="protein sequence ID" value="KAJ7690996.1"/>
    <property type="molecule type" value="Genomic_DNA"/>
</dbReference>
<evidence type="ECO:0000256" key="1">
    <source>
        <dbReference type="SAM" id="MobiDB-lite"/>
    </source>
</evidence>
<reference evidence="2" key="1">
    <citation type="submission" date="2023-03" db="EMBL/GenBank/DDBJ databases">
        <title>Massive genome expansion in bonnet fungi (Mycena s.s.) driven by repeated elements and novel gene families across ecological guilds.</title>
        <authorList>
            <consortium name="Lawrence Berkeley National Laboratory"/>
            <person name="Harder C.B."/>
            <person name="Miyauchi S."/>
            <person name="Viragh M."/>
            <person name="Kuo A."/>
            <person name="Thoen E."/>
            <person name="Andreopoulos B."/>
            <person name="Lu D."/>
            <person name="Skrede I."/>
            <person name="Drula E."/>
            <person name="Henrissat B."/>
            <person name="Morin E."/>
            <person name="Kohler A."/>
            <person name="Barry K."/>
            <person name="LaButti K."/>
            <person name="Morin E."/>
            <person name="Salamov A."/>
            <person name="Lipzen A."/>
            <person name="Mereny Z."/>
            <person name="Hegedus B."/>
            <person name="Baldrian P."/>
            <person name="Stursova M."/>
            <person name="Weitz H."/>
            <person name="Taylor A."/>
            <person name="Grigoriev I.V."/>
            <person name="Nagy L.G."/>
            <person name="Martin F."/>
            <person name="Kauserud H."/>
        </authorList>
    </citation>
    <scope>NUCLEOTIDE SEQUENCE</scope>
    <source>
        <strain evidence="2">CBHHK067</strain>
    </source>
</reference>
<evidence type="ECO:0000313" key="2">
    <source>
        <dbReference type="EMBL" id="KAJ7690996.1"/>
    </source>
</evidence>
<name>A0AAD7DGE5_MYCRO</name>
<comment type="caution">
    <text evidence="2">The sequence shown here is derived from an EMBL/GenBank/DDBJ whole genome shotgun (WGS) entry which is preliminary data.</text>
</comment>
<keyword evidence="3" id="KW-1185">Reference proteome</keyword>
<dbReference type="Proteomes" id="UP001221757">
    <property type="component" value="Unassembled WGS sequence"/>
</dbReference>
<organism evidence="2 3">
    <name type="scientific">Mycena rosella</name>
    <name type="common">Pink bonnet</name>
    <name type="synonym">Agaricus rosellus</name>
    <dbReference type="NCBI Taxonomy" id="1033263"/>
    <lineage>
        <taxon>Eukaryota</taxon>
        <taxon>Fungi</taxon>
        <taxon>Dikarya</taxon>
        <taxon>Basidiomycota</taxon>
        <taxon>Agaricomycotina</taxon>
        <taxon>Agaricomycetes</taxon>
        <taxon>Agaricomycetidae</taxon>
        <taxon>Agaricales</taxon>
        <taxon>Marasmiineae</taxon>
        <taxon>Mycenaceae</taxon>
        <taxon>Mycena</taxon>
    </lineage>
</organism>
<protein>
    <submittedName>
        <fullName evidence="2">Uncharacterized protein</fullName>
    </submittedName>
</protein>
<evidence type="ECO:0000313" key="3">
    <source>
        <dbReference type="Proteomes" id="UP001221757"/>
    </source>
</evidence>